<feature type="domain" description="Vitamin K epoxide reductase" evidence="12">
    <location>
        <begin position="13"/>
        <end position="143"/>
    </location>
</feature>
<name>A0A517SG66_9PLAN</name>
<keyword evidence="6" id="KW-0560">Oxidoreductase</keyword>
<evidence type="ECO:0000313" key="13">
    <source>
        <dbReference type="EMBL" id="QDT55126.1"/>
    </source>
</evidence>
<evidence type="ECO:0000256" key="7">
    <source>
        <dbReference type="ARBA" id="ARBA00023136"/>
    </source>
</evidence>
<dbReference type="CDD" id="cd02972">
    <property type="entry name" value="DsbA_family"/>
    <property type="match status" value="1"/>
</dbReference>
<organism evidence="13 14">
    <name type="scientific">Caulifigura coniformis</name>
    <dbReference type="NCBI Taxonomy" id="2527983"/>
    <lineage>
        <taxon>Bacteria</taxon>
        <taxon>Pseudomonadati</taxon>
        <taxon>Planctomycetota</taxon>
        <taxon>Planctomycetia</taxon>
        <taxon>Planctomycetales</taxon>
        <taxon>Planctomycetaceae</taxon>
        <taxon>Caulifigura</taxon>
    </lineage>
</organism>
<feature type="region of interest" description="Disordered" evidence="10">
    <location>
        <begin position="151"/>
        <end position="178"/>
    </location>
</feature>
<dbReference type="OrthoDB" id="9780147at2"/>
<dbReference type="GO" id="GO:0016020">
    <property type="term" value="C:membrane"/>
    <property type="evidence" value="ECO:0007669"/>
    <property type="project" value="UniProtKB-SubCell"/>
</dbReference>
<evidence type="ECO:0000256" key="9">
    <source>
        <dbReference type="ARBA" id="ARBA00023284"/>
    </source>
</evidence>
<dbReference type="KEGG" id="ccos:Pan44_31680"/>
<sequence length="425" mass="45106">MTSAASTSSNSPLARWRVAAVALSIAAALVAGYLGIMSMQARGTPWGCGAGSGCANVLQSRWSNVAGIPVGFFAVVMYLTMALLSWNAGPRHVRIVTALAAAVLSSAIYFGLLQVVIIQAICPWCMLDHTLGIAASLAAMVVARRQTVRSPTVNPVSGQRSDPFETEPAPPPMPGRRASAAGSVMAGVGLTMLFVGVQHFTARAPDVARIESTFEESGGALTLALREGTVSLQQAGLPAIGRPDAKQRLVLMFDYCCPHCREAHNTIRRLQLSAGDAWRVLFVPAPLNSECNPAVEETEDRFRDACRLAKLSLAVWRVKPADWPAFDAWLFEPETPRSAREAHDHASALYGELEIAEALAHASLDSTIAVGVHAFHASGGKVLPVILSPGSAGIAGRTDSEQELRELLAREFGFPQAPAPESTPR</sequence>
<evidence type="ECO:0000313" key="14">
    <source>
        <dbReference type="Proteomes" id="UP000315700"/>
    </source>
</evidence>
<dbReference type="Pfam" id="PF07884">
    <property type="entry name" value="VKOR"/>
    <property type="match status" value="1"/>
</dbReference>
<dbReference type="EMBL" id="CP036271">
    <property type="protein sequence ID" value="QDT55126.1"/>
    <property type="molecule type" value="Genomic_DNA"/>
</dbReference>
<evidence type="ECO:0000256" key="6">
    <source>
        <dbReference type="ARBA" id="ARBA00023002"/>
    </source>
</evidence>
<feature type="transmembrane region" description="Helical" evidence="11">
    <location>
        <begin position="66"/>
        <end position="86"/>
    </location>
</feature>
<evidence type="ECO:0000256" key="11">
    <source>
        <dbReference type="SAM" id="Phobius"/>
    </source>
</evidence>
<evidence type="ECO:0000256" key="2">
    <source>
        <dbReference type="ARBA" id="ARBA00006214"/>
    </source>
</evidence>
<accession>A0A517SG66</accession>
<dbReference type="Proteomes" id="UP000315700">
    <property type="component" value="Chromosome"/>
</dbReference>
<dbReference type="InterPro" id="IPR012932">
    <property type="entry name" value="VKOR"/>
</dbReference>
<dbReference type="GO" id="GO:0016491">
    <property type="term" value="F:oxidoreductase activity"/>
    <property type="evidence" value="ECO:0007669"/>
    <property type="project" value="UniProtKB-KW"/>
</dbReference>
<evidence type="ECO:0000256" key="10">
    <source>
        <dbReference type="SAM" id="MobiDB-lite"/>
    </source>
</evidence>
<comment type="similarity">
    <text evidence="2">Belongs to the VKOR family.</text>
</comment>
<dbReference type="RefSeq" id="WP_145030913.1">
    <property type="nucleotide sequence ID" value="NZ_CP036271.1"/>
</dbReference>
<keyword evidence="7 11" id="KW-0472">Membrane</keyword>
<proteinExistence type="inferred from homology"/>
<dbReference type="InParanoid" id="A0A517SG66"/>
<dbReference type="PANTHER" id="PTHR34573">
    <property type="entry name" value="VKC DOMAIN-CONTAINING PROTEIN"/>
    <property type="match status" value="1"/>
</dbReference>
<keyword evidence="9" id="KW-0676">Redox-active center</keyword>
<keyword evidence="14" id="KW-1185">Reference proteome</keyword>
<gene>
    <name evidence="13" type="ORF">Pan44_31680</name>
</gene>
<dbReference type="Gene3D" id="1.20.1440.130">
    <property type="entry name" value="VKOR domain"/>
    <property type="match status" value="1"/>
</dbReference>
<dbReference type="PANTHER" id="PTHR34573:SF1">
    <property type="entry name" value="VITAMIN K EPOXIDE REDUCTASE DOMAIN-CONTAINING PROTEIN"/>
    <property type="match status" value="1"/>
</dbReference>
<keyword evidence="5 11" id="KW-1133">Transmembrane helix</keyword>
<dbReference type="AlphaFoldDB" id="A0A517SG66"/>
<feature type="transmembrane region" description="Helical" evidence="11">
    <location>
        <begin position="98"/>
        <end position="121"/>
    </location>
</feature>
<evidence type="ECO:0000256" key="3">
    <source>
        <dbReference type="ARBA" id="ARBA00022692"/>
    </source>
</evidence>
<keyword evidence="4" id="KW-0874">Quinone</keyword>
<evidence type="ECO:0000256" key="1">
    <source>
        <dbReference type="ARBA" id="ARBA00004141"/>
    </source>
</evidence>
<dbReference type="InterPro" id="IPR038354">
    <property type="entry name" value="VKOR_sf"/>
</dbReference>
<reference evidence="13 14" key="1">
    <citation type="submission" date="2019-02" db="EMBL/GenBank/DDBJ databases">
        <title>Deep-cultivation of Planctomycetes and their phenomic and genomic characterization uncovers novel biology.</title>
        <authorList>
            <person name="Wiegand S."/>
            <person name="Jogler M."/>
            <person name="Boedeker C."/>
            <person name="Pinto D."/>
            <person name="Vollmers J."/>
            <person name="Rivas-Marin E."/>
            <person name="Kohn T."/>
            <person name="Peeters S.H."/>
            <person name="Heuer A."/>
            <person name="Rast P."/>
            <person name="Oberbeckmann S."/>
            <person name="Bunk B."/>
            <person name="Jeske O."/>
            <person name="Meyerdierks A."/>
            <person name="Storesund J.E."/>
            <person name="Kallscheuer N."/>
            <person name="Luecker S."/>
            <person name="Lage O.M."/>
            <person name="Pohl T."/>
            <person name="Merkel B.J."/>
            <person name="Hornburger P."/>
            <person name="Mueller R.-W."/>
            <person name="Bruemmer F."/>
            <person name="Labrenz M."/>
            <person name="Spormann A.M."/>
            <person name="Op den Camp H."/>
            <person name="Overmann J."/>
            <person name="Amann R."/>
            <person name="Jetten M.S.M."/>
            <person name="Mascher T."/>
            <person name="Medema M.H."/>
            <person name="Devos D.P."/>
            <person name="Kaster A.-K."/>
            <person name="Ovreas L."/>
            <person name="Rohde M."/>
            <person name="Galperin M.Y."/>
            <person name="Jogler C."/>
        </authorList>
    </citation>
    <scope>NUCLEOTIDE SEQUENCE [LARGE SCALE GENOMIC DNA]</scope>
    <source>
        <strain evidence="13 14">Pan44</strain>
    </source>
</reference>
<feature type="transmembrane region" description="Helical" evidence="11">
    <location>
        <begin position="16"/>
        <end position="36"/>
    </location>
</feature>
<dbReference type="InterPro" id="IPR036249">
    <property type="entry name" value="Thioredoxin-like_sf"/>
</dbReference>
<evidence type="ECO:0000256" key="4">
    <source>
        <dbReference type="ARBA" id="ARBA00022719"/>
    </source>
</evidence>
<evidence type="ECO:0000256" key="5">
    <source>
        <dbReference type="ARBA" id="ARBA00022989"/>
    </source>
</evidence>
<dbReference type="Gene3D" id="3.40.30.10">
    <property type="entry name" value="Glutaredoxin"/>
    <property type="match status" value="1"/>
</dbReference>
<protein>
    <submittedName>
        <fullName evidence="13">Vitamin K epoxide reductase family protein</fullName>
    </submittedName>
</protein>
<keyword evidence="3 11" id="KW-0812">Transmembrane</keyword>
<feature type="compositionally biased region" description="Polar residues" evidence="10">
    <location>
        <begin position="151"/>
        <end position="160"/>
    </location>
</feature>
<dbReference type="SMART" id="SM00756">
    <property type="entry name" value="VKc"/>
    <property type="match status" value="1"/>
</dbReference>
<dbReference type="GO" id="GO:0048038">
    <property type="term" value="F:quinone binding"/>
    <property type="evidence" value="ECO:0007669"/>
    <property type="project" value="UniProtKB-KW"/>
</dbReference>
<keyword evidence="8" id="KW-1015">Disulfide bond</keyword>
<dbReference type="SUPFAM" id="SSF52833">
    <property type="entry name" value="Thioredoxin-like"/>
    <property type="match status" value="1"/>
</dbReference>
<comment type="subcellular location">
    <subcellularLocation>
        <location evidence="1">Membrane</location>
        <topology evidence="1">Multi-pass membrane protein</topology>
    </subcellularLocation>
</comment>
<evidence type="ECO:0000259" key="12">
    <source>
        <dbReference type="SMART" id="SM00756"/>
    </source>
</evidence>
<evidence type="ECO:0000256" key="8">
    <source>
        <dbReference type="ARBA" id="ARBA00023157"/>
    </source>
</evidence>